<gene>
    <name evidence="1" type="ORF">GSM42_11675</name>
</gene>
<sequence length="95" mass="11188">MNLFDELNQWLTEHHISVKVTPELAKALKKNGSFDHLTYSKQKNRFEIQGGKRWVAEVEHGEVTFTCFRNTSHCSRPVPIPYISEDDIFHEWIMV</sequence>
<dbReference type="RefSeq" id="WP_160801716.1">
    <property type="nucleotide sequence ID" value="NZ_WUUL01000007.1"/>
</dbReference>
<accession>A0A6I4VV06</accession>
<evidence type="ECO:0000313" key="2">
    <source>
        <dbReference type="Proteomes" id="UP000430692"/>
    </source>
</evidence>
<keyword evidence="2" id="KW-1185">Reference proteome</keyword>
<dbReference type="EMBL" id="WUUL01000007">
    <property type="protein sequence ID" value="MXQ54358.1"/>
    <property type="molecule type" value="Genomic_DNA"/>
</dbReference>
<organism evidence="1 2">
    <name type="scientific">Shimazuella alba</name>
    <dbReference type="NCBI Taxonomy" id="2690964"/>
    <lineage>
        <taxon>Bacteria</taxon>
        <taxon>Bacillati</taxon>
        <taxon>Bacillota</taxon>
        <taxon>Bacilli</taxon>
        <taxon>Bacillales</taxon>
        <taxon>Thermoactinomycetaceae</taxon>
        <taxon>Shimazuella</taxon>
    </lineage>
</organism>
<dbReference type="AlphaFoldDB" id="A0A6I4VV06"/>
<dbReference type="Proteomes" id="UP000430692">
    <property type="component" value="Unassembled WGS sequence"/>
</dbReference>
<evidence type="ECO:0000313" key="1">
    <source>
        <dbReference type="EMBL" id="MXQ54358.1"/>
    </source>
</evidence>
<name>A0A6I4VV06_9BACL</name>
<protein>
    <submittedName>
        <fullName evidence="1">Uncharacterized protein</fullName>
    </submittedName>
</protein>
<comment type="caution">
    <text evidence="1">The sequence shown here is derived from an EMBL/GenBank/DDBJ whole genome shotgun (WGS) entry which is preliminary data.</text>
</comment>
<proteinExistence type="predicted"/>
<reference evidence="1 2" key="1">
    <citation type="submission" date="2019-12" db="EMBL/GenBank/DDBJ databases">
        <title>Whole-genome analyses of novel actinobacteria.</title>
        <authorList>
            <person name="Sahin N."/>
            <person name="Saygin H."/>
        </authorList>
    </citation>
    <scope>NUCLEOTIDE SEQUENCE [LARGE SCALE GENOMIC DNA]</scope>
    <source>
        <strain evidence="1 2">KC615</strain>
    </source>
</reference>